<dbReference type="GO" id="GO:0003700">
    <property type="term" value="F:DNA-binding transcription factor activity"/>
    <property type="evidence" value="ECO:0007669"/>
    <property type="project" value="InterPro"/>
</dbReference>
<dbReference type="EMBL" id="SOCN01000001">
    <property type="protein sequence ID" value="TDV24490.1"/>
    <property type="molecule type" value="Genomic_DNA"/>
</dbReference>
<dbReference type="InterPro" id="IPR035472">
    <property type="entry name" value="RpiR-like_SIS"/>
</dbReference>
<protein>
    <submittedName>
        <fullName evidence="5">RpiR family transcriptional regulator</fullName>
    </submittedName>
</protein>
<dbReference type="SUPFAM" id="SSF46689">
    <property type="entry name" value="Homeodomain-like"/>
    <property type="match status" value="1"/>
</dbReference>
<comment type="caution">
    <text evidence="5">The sequence shown here is derived from an EMBL/GenBank/DDBJ whole genome shotgun (WGS) entry which is preliminary data.</text>
</comment>
<dbReference type="GO" id="GO:1901135">
    <property type="term" value="P:carbohydrate derivative metabolic process"/>
    <property type="evidence" value="ECO:0007669"/>
    <property type="project" value="InterPro"/>
</dbReference>
<dbReference type="Proteomes" id="UP000295757">
    <property type="component" value="Unassembled WGS sequence"/>
</dbReference>
<dbReference type="Gene3D" id="1.10.10.10">
    <property type="entry name" value="Winged helix-like DNA-binding domain superfamily/Winged helix DNA-binding domain"/>
    <property type="match status" value="1"/>
</dbReference>
<dbReference type="InterPro" id="IPR036388">
    <property type="entry name" value="WH-like_DNA-bd_sf"/>
</dbReference>
<dbReference type="SUPFAM" id="SSF53697">
    <property type="entry name" value="SIS domain"/>
    <property type="match status" value="1"/>
</dbReference>
<dbReference type="InterPro" id="IPR047640">
    <property type="entry name" value="RpiR-like"/>
</dbReference>
<dbReference type="Pfam" id="PF01418">
    <property type="entry name" value="HTH_6"/>
    <property type="match status" value="1"/>
</dbReference>
<dbReference type="GO" id="GO:0003677">
    <property type="term" value="F:DNA binding"/>
    <property type="evidence" value="ECO:0007669"/>
    <property type="project" value="UniProtKB-KW"/>
</dbReference>
<dbReference type="InterPro" id="IPR046348">
    <property type="entry name" value="SIS_dom_sf"/>
</dbReference>
<keyword evidence="6" id="KW-1185">Reference proteome</keyword>
<name>A0A4V3FNZ4_9BACT</name>
<dbReference type="AlphaFoldDB" id="A0A4V3FNZ4"/>
<dbReference type="Gene3D" id="3.40.50.10490">
    <property type="entry name" value="Glucose-6-phosphate isomerase like protein, domain 1"/>
    <property type="match status" value="1"/>
</dbReference>
<dbReference type="InterPro" id="IPR009057">
    <property type="entry name" value="Homeodomain-like_sf"/>
</dbReference>
<dbReference type="InterPro" id="IPR001347">
    <property type="entry name" value="SIS_dom"/>
</dbReference>
<evidence type="ECO:0000313" key="5">
    <source>
        <dbReference type="EMBL" id="TDV24490.1"/>
    </source>
</evidence>
<dbReference type="CDD" id="cd05013">
    <property type="entry name" value="SIS_RpiR"/>
    <property type="match status" value="1"/>
</dbReference>
<feature type="domain" description="HTH rpiR-type" evidence="4">
    <location>
        <begin position="4"/>
        <end position="80"/>
    </location>
</feature>
<sequence>MNKLLTTFFSKNQLDKLTKTELNLINYASNYPEEFYKCSIKQLANKVDISMSVISKLVKKLNFDSLKDMQFFVYHNFLNTDIKNTENIDYQKIILKQLFLFYRESISKTSHLIDLNQINRAINSILDSERIYLYGAGSSYLSASELGINLAKIGINAIAFRDFHSLLLTSSQKDIKNKLVILFSKSCDTKEIKFAIELFVLYKIKFWLITANKQIKNKLDNVILYSTLEQNRRFVSISSKINQQFIADLLFLFIQRNKVSDFEAKYAENIKVLEFWNKK</sequence>
<evidence type="ECO:0000313" key="6">
    <source>
        <dbReference type="Proteomes" id="UP000295757"/>
    </source>
</evidence>
<reference evidence="5 6" key="1">
    <citation type="submission" date="2019-03" db="EMBL/GenBank/DDBJ databases">
        <title>Genomic Encyclopedia of Archaeal and Bacterial Type Strains, Phase II (KMG-II): from individual species to whole genera.</title>
        <authorList>
            <person name="Goeker M."/>
        </authorList>
    </citation>
    <scope>NUCLEOTIDE SEQUENCE [LARGE SCALE GENOMIC DNA]</scope>
    <source>
        <strain evidence="5 6">ATCC 35214</strain>
    </source>
</reference>
<dbReference type="InterPro" id="IPR000281">
    <property type="entry name" value="HTH_RpiR"/>
</dbReference>
<gene>
    <name evidence="5" type="ORF">BCF59_0463</name>
</gene>
<dbReference type="PANTHER" id="PTHR30514:SF21">
    <property type="entry name" value="RPIR-FAMILY TRANSCRIPTIONAL REGULATOR"/>
    <property type="match status" value="1"/>
</dbReference>
<dbReference type="RefSeq" id="WP_134110823.1">
    <property type="nucleotide sequence ID" value="NZ_SOCN01000001.1"/>
</dbReference>
<evidence type="ECO:0000259" key="4">
    <source>
        <dbReference type="PROSITE" id="PS51071"/>
    </source>
</evidence>
<dbReference type="GO" id="GO:0097367">
    <property type="term" value="F:carbohydrate derivative binding"/>
    <property type="evidence" value="ECO:0007669"/>
    <property type="project" value="InterPro"/>
</dbReference>
<proteinExistence type="predicted"/>
<dbReference type="PROSITE" id="PS51071">
    <property type="entry name" value="HTH_RPIR"/>
    <property type="match status" value="1"/>
</dbReference>
<keyword evidence="1" id="KW-0805">Transcription regulation</keyword>
<evidence type="ECO:0000256" key="1">
    <source>
        <dbReference type="ARBA" id="ARBA00023015"/>
    </source>
</evidence>
<evidence type="ECO:0000256" key="2">
    <source>
        <dbReference type="ARBA" id="ARBA00023125"/>
    </source>
</evidence>
<dbReference type="PANTHER" id="PTHR30514">
    <property type="entry name" value="GLUCOKINASE"/>
    <property type="match status" value="1"/>
</dbReference>
<accession>A0A4V3FNZ4</accession>
<keyword evidence="3" id="KW-0804">Transcription</keyword>
<dbReference type="Pfam" id="PF01380">
    <property type="entry name" value="SIS"/>
    <property type="match status" value="1"/>
</dbReference>
<organism evidence="5 6">
    <name type="scientific">Mycoplasmopsis mustelae</name>
    <dbReference type="NCBI Taxonomy" id="171289"/>
    <lineage>
        <taxon>Bacteria</taxon>
        <taxon>Bacillati</taxon>
        <taxon>Mycoplasmatota</taxon>
        <taxon>Mycoplasmoidales</taxon>
        <taxon>Metamycoplasmataceae</taxon>
        <taxon>Mycoplasmopsis</taxon>
    </lineage>
</organism>
<dbReference type="OrthoDB" id="400060at2"/>
<evidence type="ECO:0000256" key="3">
    <source>
        <dbReference type="ARBA" id="ARBA00023163"/>
    </source>
</evidence>
<keyword evidence="2" id="KW-0238">DNA-binding</keyword>